<organism evidence="8 9">
    <name type="scientific">Micromonospora rifamycinica</name>
    <dbReference type="NCBI Taxonomy" id="291594"/>
    <lineage>
        <taxon>Bacteria</taxon>
        <taxon>Bacillati</taxon>
        <taxon>Actinomycetota</taxon>
        <taxon>Actinomycetes</taxon>
        <taxon>Micromonosporales</taxon>
        <taxon>Micromonosporaceae</taxon>
        <taxon>Micromonospora</taxon>
    </lineage>
</organism>
<feature type="transmembrane region" description="Helical" evidence="6">
    <location>
        <begin position="88"/>
        <end position="111"/>
    </location>
</feature>
<evidence type="ECO:0000313" key="9">
    <source>
        <dbReference type="Proteomes" id="UP000198226"/>
    </source>
</evidence>
<proteinExistence type="inferred from homology"/>
<keyword evidence="6" id="KW-1003">Cell membrane</keyword>
<keyword evidence="6" id="KW-0813">Transport</keyword>
<dbReference type="InterPro" id="IPR013525">
    <property type="entry name" value="ABC2_TM"/>
</dbReference>
<name>A0A120FA52_9ACTN</name>
<reference evidence="9" key="1">
    <citation type="submission" date="2016-06" db="EMBL/GenBank/DDBJ databases">
        <authorList>
            <person name="Varghese N."/>
            <person name="Submissions Spin"/>
        </authorList>
    </citation>
    <scope>NUCLEOTIDE SEQUENCE [LARGE SCALE GENOMIC DNA]</scope>
    <source>
        <strain evidence="9">DSM 44983</strain>
    </source>
</reference>
<evidence type="ECO:0000256" key="6">
    <source>
        <dbReference type="RuleBase" id="RU361157"/>
    </source>
</evidence>
<dbReference type="PANTHER" id="PTHR43229:SF2">
    <property type="entry name" value="NODULATION PROTEIN J"/>
    <property type="match status" value="1"/>
</dbReference>
<feature type="domain" description="ABC transmembrane type-2" evidence="7">
    <location>
        <begin position="48"/>
        <end position="277"/>
    </location>
</feature>
<dbReference type="Pfam" id="PF01061">
    <property type="entry name" value="ABC2_membrane"/>
    <property type="match status" value="1"/>
</dbReference>
<comment type="similarity">
    <text evidence="6">Belongs to the ABC-2 integral membrane protein family.</text>
</comment>
<dbReference type="PIRSF" id="PIRSF006648">
    <property type="entry name" value="DrrB"/>
    <property type="match status" value="1"/>
</dbReference>
<feature type="transmembrane region" description="Helical" evidence="6">
    <location>
        <begin position="243"/>
        <end position="270"/>
    </location>
</feature>
<keyword evidence="3 6" id="KW-1133">Transmembrane helix</keyword>
<keyword evidence="2 6" id="KW-0812">Transmembrane</keyword>
<keyword evidence="5" id="KW-0046">Antibiotic resistance</keyword>
<keyword evidence="4 6" id="KW-0472">Membrane</keyword>
<comment type="subcellular location">
    <subcellularLocation>
        <location evidence="6">Cell membrane</location>
        <topology evidence="6">Multi-pass membrane protein</topology>
    </subcellularLocation>
    <subcellularLocation>
        <location evidence="1">Membrane</location>
        <topology evidence="1">Multi-pass membrane protein</topology>
    </subcellularLocation>
</comment>
<dbReference type="Proteomes" id="UP000198226">
    <property type="component" value="Chromosome I"/>
</dbReference>
<dbReference type="GO" id="GO:0140359">
    <property type="term" value="F:ABC-type transporter activity"/>
    <property type="evidence" value="ECO:0007669"/>
    <property type="project" value="InterPro"/>
</dbReference>
<dbReference type="InterPro" id="IPR047817">
    <property type="entry name" value="ABC2_TM_bact-type"/>
</dbReference>
<evidence type="ECO:0000313" key="8">
    <source>
        <dbReference type="EMBL" id="SCG74185.1"/>
    </source>
</evidence>
<feature type="transmembrane region" description="Helical" evidence="6">
    <location>
        <begin position="165"/>
        <end position="187"/>
    </location>
</feature>
<feature type="transmembrane region" description="Helical" evidence="6">
    <location>
        <begin position="42"/>
        <end position="68"/>
    </location>
</feature>
<keyword evidence="9" id="KW-1185">Reference proteome</keyword>
<dbReference type="AlphaFoldDB" id="A0A120FA52"/>
<dbReference type="GO" id="GO:0043190">
    <property type="term" value="C:ATP-binding cassette (ABC) transporter complex"/>
    <property type="evidence" value="ECO:0007669"/>
    <property type="project" value="InterPro"/>
</dbReference>
<dbReference type="InterPro" id="IPR051784">
    <property type="entry name" value="Nod_factor_ABC_transporter"/>
</dbReference>
<evidence type="ECO:0000259" key="7">
    <source>
        <dbReference type="PROSITE" id="PS51012"/>
    </source>
</evidence>
<dbReference type="RefSeq" id="WP_067301031.1">
    <property type="nucleotide sequence ID" value="NZ_LRMV01000003.1"/>
</dbReference>
<evidence type="ECO:0000256" key="2">
    <source>
        <dbReference type="ARBA" id="ARBA00022692"/>
    </source>
</evidence>
<feature type="transmembrane region" description="Helical" evidence="6">
    <location>
        <begin position="199"/>
        <end position="223"/>
    </location>
</feature>
<dbReference type="GO" id="GO:0046677">
    <property type="term" value="P:response to antibiotic"/>
    <property type="evidence" value="ECO:0007669"/>
    <property type="project" value="UniProtKB-KW"/>
</dbReference>
<dbReference type="EMBL" id="LT607752">
    <property type="protein sequence ID" value="SCG74185.1"/>
    <property type="molecule type" value="Genomic_DNA"/>
</dbReference>
<protein>
    <recommendedName>
        <fullName evidence="6">Transport permease protein</fullName>
    </recommendedName>
</protein>
<sequence length="280" mass="30262">MTTTQTRRPGLPHQRRGALRRMLPVDEYAGLARVIVERSARLYLRAWAVLISGVVEPLFYLLAVTVGFRSLVPTVTLADGSTVPYVDFVAPALLAASAMNGAISETLSIYFKLRYDKLYEAMLTTPVGPLDIVLGEVGWAVLRGGFYGTVFLGVLAALGLVTTPWAVVLVPVGLLVSFAFAAVGMAWATTLRSNAQLDYVTLASTAMFLFSTTFFPLSSYPAAVQWLVQLSPLYHGVELARMFFLGTPAPAALLHTAYLVVLALGGLTLARVRLRSMFLG</sequence>
<accession>A0A120FA52</accession>
<evidence type="ECO:0000256" key="4">
    <source>
        <dbReference type="ARBA" id="ARBA00023136"/>
    </source>
</evidence>
<dbReference type="InterPro" id="IPR000412">
    <property type="entry name" value="ABC_2_transport"/>
</dbReference>
<evidence type="ECO:0000256" key="3">
    <source>
        <dbReference type="ARBA" id="ARBA00022989"/>
    </source>
</evidence>
<dbReference type="OrthoDB" id="9778589at2"/>
<evidence type="ECO:0000256" key="1">
    <source>
        <dbReference type="ARBA" id="ARBA00004141"/>
    </source>
</evidence>
<dbReference type="PANTHER" id="PTHR43229">
    <property type="entry name" value="NODULATION PROTEIN J"/>
    <property type="match status" value="1"/>
</dbReference>
<feature type="transmembrane region" description="Helical" evidence="6">
    <location>
        <begin position="132"/>
        <end position="159"/>
    </location>
</feature>
<dbReference type="PROSITE" id="PS51012">
    <property type="entry name" value="ABC_TM2"/>
    <property type="match status" value="1"/>
</dbReference>
<dbReference type="PRINTS" id="PR00164">
    <property type="entry name" value="ABC2TRNSPORT"/>
</dbReference>
<evidence type="ECO:0000256" key="5">
    <source>
        <dbReference type="ARBA" id="ARBA00023251"/>
    </source>
</evidence>
<gene>
    <name evidence="8" type="ORF">GA0070623_3863</name>
</gene>